<dbReference type="OrthoDB" id="5412654at2759"/>
<gene>
    <name evidence="2" type="ORF">H072_8976</name>
</gene>
<protein>
    <submittedName>
        <fullName evidence="2">Uncharacterized protein</fullName>
    </submittedName>
</protein>
<reference evidence="3" key="2">
    <citation type="submission" date="2013-04" db="EMBL/GenBank/DDBJ databases">
        <title>Genomic mechanisms accounting for the adaptation to parasitism in nematode-trapping fungi.</title>
        <authorList>
            <person name="Ahren D.G."/>
        </authorList>
    </citation>
    <scope>NUCLEOTIDE SEQUENCE [LARGE SCALE GENOMIC DNA]</scope>
    <source>
        <strain evidence="3">CBS 200.50</strain>
    </source>
</reference>
<feature type="compositionally biased region" description="Polar residues" evidence="1">
    <location>
        <begin position="130"/>
        <end position="147"/>
    </location>
</feature>
<evidence type="ECO:0000313" key="2">
    <source>
        <dbReference type="EMBL" id="EPS37346.1"/>
    </source>
</evidence>
<dbReference type="AlphaFoldDB" id="S8A8D9"/>
<organism evidence="2 3">
    <name type="scientific">Dactylellina haptotyla (strain CBS 200.50)</name>
    <name type="common">Nematode-trapping fungus</name>
    <name type="synonym">Monacrosporium haptotylum</name>
    <dbReference type="NCBI Taxonomy" id="1284197"/>
    <lineage>
        <taxon>Eukaryota</taxon>
        <taxon>Fungi</taxon>
        <taxon>Dikarya</taxon>
        <taxon>Ascomycota</taxon>
        <taxon>Pezizomycotina</taxon>
        <taxon>Orbiliomycetes</taxon>
        <taxon>Orbiliales</taxon>
        <taxon>Orbiliaceae</taxon>
        <taxon>Dactylellina</taxon>
    </lineage>
</organism>
<accession>S8A8D9</accession>
<keyword evidence="3" id="KW-1185">Reference proteome</keyword>
<proteinExistence type="predicted"/>
<sequence>MAFQAPTPFTLNDKLKNDVVLGLKQRIEQLQNDIANHLPETEKTRQQIEAVKDIAKTLHAGFLKTLRHMSYAQNDLDDVQNTYILLQEILGLPADLEGIDLTEQNVRVSDSSRSSVLEKRNLRLAEPGEETSQISVSVASGSRTNPETPNPDVVPRKAGSSQIPPEELYGWEGGSDVGAKNPQFPDISKQLAAAARLAQSLPSPNKGSSVFAVDQAVATVTLGMETATLATRPTSVAGVTDRSTSTVRPKAADPTKTFADKGKKPQIAQESASPSDPTTETLTGFPISFNHAGNLPGQKGTTYDAENLCEPDDYVVEKVPILRLQDIPKTVSLESIISSLSGGPLYRISVNDGKDGDSVRNVRITFIHRQHALDLLNFSKENGGIAIKNCPERIQLLDDFKNGENAIGYRTFRKIMTENITRVVYAIGFEVGFWTAEKLRDLVAAAVDRLMLEEPQKYPVRTPFNSRNDIIAAKLGRDAVGVTAMLQIRSLSWGIIVQRALNGLKRPEGFYMERCMGELGPPISPYDDPAIIPTVKAFWVRDPCDAPLENLLRA</sequence>
<feature type="compositionally biased region" description="Polar residues" evidence="1">
    <location>
        <begin position="268"/>
        <end position="281"/>
    </location>
</feature>
<comment type="caution">
    <text evidence="2">The sequence shown here is derived from an EMBL/GenBank/DDBJ whole genome shotgun (WGS) entry which is preliminary data.</text>
</comment>
<feature type="region of interest" description="Disordered" evidence="1">
    <location>
        <begin position="125"/>
        <end position="177"/>
    </location>
</feature>
<dbReference type="HOGENOM" id="CLU_491770_0_0_1"/>
<evidence type="ECO:0000256" key="1">
    <source>
        <dbReference type="SAM" id="MobiDB-lite"/>
    </source>
</evidence>
<evidence type="ECO:0000313" key="3">
    <source>
        <dbReference type="Proteomes" id="UP000015100"/>
    </source>
</evidence>
<dbReference type="Proteomes" id="UP000015100">
    <property type="component" value="Unassembled WGS sequence"/>
</dbReference>
<dbReference type="EMBL" id="AQGS01000660">
    <property type="protein sequence ID" value="EPS37346.1"/>
    <property type="molecule type" value="Genomic_DNA"/>
</dbReference>
<feature type="region of interest" description="Disordered" evidence="1">
    <location>
        <begin position="233"/>
        <end position="281"/>
    </location>
</feature>
<name>S8A8D9_DACHA</name>
<reference evidence="2 3" key="1">
    <citation type="journal article" date="2013" name="PLoS Genet.">
        <title>Genomic mechanisms accounting for the adaptation to parasitism in nematode-trapping fungi.</title>
        <authorList>
            <person name="Meerupati T."/>
            <person name="Andersson K.M."/>
            <person name="Friman E."/>
            <person name="Kumar D."/>
            <person name="Tunlid A."/>
            <person name="Ahren D."/>
        </authorList>
    </citation>
    <scope>NUCLEOTIDE SEQUENCE [LARGE SCALE GENOMIC DNA]</scope>
    <source>
        <strain evidence="2 3">CBS 200.50</strain>
    </source>
</reference>
<feature type="compositionally biased region" description="Basic and acidic residues" evidence="1">
    <location>
        <begin position="250"/>
        <end position="263"/>
    </location>
</feature>